<accession>A0A1S2VNN1</accession>
<dbReference type="OrthoDB" id="957741at2"/>
<gene>
    <name evidence="1" type="ORF">BLX24_08125</name>
</gene>
<dbReference type="RefSeq" id="WP_071502616.1">
    <property type="nucleotide sequence ID" value="NZ_MORL01000003.1"/>
</dbReference>
<evidence type="ECO:0000313" key="2">
    <source>
        <dbReference type="Proteomes" id="UP000181790"/>
    </source>
</evidence>
<sequence>MHTINLKTPDYDLFFTGPSAWHELSAGQRIALMRLRERLSDAPESIFPALTLLFGMKRRHLRWFFDERWLRYKGFDPEEISLLLQQGQSLLELVSFVMRPDEKAGFLPRFSRYSYRFGTPAVLIGRLFRRQVWCGPAPAMTDATFGELMFADRAYRAADNATLTAILYRPAKNGVRGPFDPDGADKRAAIFRSLDPAIHAAVRHSFESTIAVLARAFPHVFSPAEGEKNQPSAGWLDVALSMAKYDPTRIREYEQTNLYLTLRALDMQLRADQQQQKELEKLRRT</sequence>
<reference evidence="1 2" key="1">
    <citation type="submission" date="2016-10" db="EMBL/GenBank/DDBJ databases">
        <title>Arsenicibacter rosenii gen. nov., sp. nov., an efficient arsenic-methylating bacterium isolated from an arsenic-contaminated paddy soil.</title>
        <authorList>
            <person name="Huang K."/>
        </authorList>
    </citation>
    <scope>NUCLEOTIDE SEQUENCE [LARGE SCALE GENOMIC DNA]</scope>
    <source>
        <strain evidence="1 2">SM-1</strain>
    </source>
</reference>
<evidence type="ECO:0000313" key="1">
    <source>
        <dbReference type="EMBL" id="OIN59815.1"/>
    </source>
</evidence>
<name>A0A1S2VNN1_9BACT</name>
<protein>
    <submittedName>
        <fullName evidence="1">Uncharacterized protein</fullName>
    </submittedName>
</protein>
<dbReference type="EMBL" id="MORL01000003">
    <property type="protein sequence ID" value="OIN59815.1"/>
    <property type="molecule type" value="Genomic_DNA"/>
</dbReference>
<proteinExistence type="predicted"/>
<keyword evidence="2" id="KW-1185">Reference proteome</keyword>
<comment type="caution">
    <text evidence="1">The sequence shown here is derived from an EMBL/GenBank/DDBJ whole genome shotgun (WGS) entry which is preliminary data.</text>
</comment>
<dbReference type="Proteomes" id="UP000181790">
    <property type="component" value="Unassembled WGS sequence"/>
</dbReference>
<organism evidence="1 2">
    <name type="scientific">Arsenicibacter rosenii</name>
    <dbReference type="NCBI Taxonomy" id="1750698"/>
    <lineage>
        <taxon>Bacteria</taxon>
        <taxon>Pseudomonadati</taxon>
        <taxon>Bacteroidota</taxon>
        <taxon>Cytophagia</taxon>
        <taxon>Cytophagales</taxon>
        <taxon>Spirosomataceae</taxon>
        <taxon>Arsenicibacter</taxon>
    </lineage>
</organism>
<dbReference type="AlphaFoldDB" id="A0A1S2VNN1"/>